<evidence type="ECO:0000256" key="1">
    <source>
        <dbReference type="ARBA" id="ARBA00004651"/>
    </source>
</evidence>
<feature type="transmembrane region" description="Helical" evidence="6">
    <location>
        <begin position="282"/>
        <end position="300"/>
    </location>
</feature>
<dbReference type="AlphaFoldDB" id="A0A9W6PZ91"/>
<dbReference type="EMBL" id="BSRZ01000020">
    <property type="protein sequence ID" value="GLW67105.1"/>
    <property type="molecule type" value="Genomic_DNA"/>
</dbReference>
<keyword evidence="8" id="KW-1185">Reference proteome</keyword>
<evidence type="ECO:0000256" key="6">
    <source>
        <dbReference type="SAM" id="Phobius"/>
    </source>
</evidence>
<keyword evidence="5 6" id="KW-0472">Membrane</keyword>
<feature type="transmembrane region" description="Helical" evidence="6">
    <location>
        <begin position="118"/>
        <end position="137"/>
    </location>
</feature>
<protein>
    <recommendedName>
        <fullName evidence="9">Flippase-like domain-containing protein</fullName>
    </recommendedName>
</protein>
<keyword evidence="3 6" id="KW-0812">Transmembrane</keyword>
<comment type="caution">
    <text evidence="7">The sequence shown here is derived from an EMBL/GenBank/DDBJ whole genome shotgun (WGS) entry which is preliminary data.</text>
</comment>
<keyword evidence="4 6" id="KW-1133">Transmembrane helix</keyword>
<evidence type="ECO:0000256" key="4">
    <source>
        <dbReference type="ARBA" id="ARBA00022989"/>
    </source>
</evidence>
<dbReference type="Pfam" id="PF03706">
    <property type="entry name" value="LPG_synthase_TM"/>
    <property type="match status" value="1"/>
</dbReference>
<comment type="subcellular location">
    <subcellularLocation>
        <location evidence="1">Cell membrane</location>
        <topology evidence="1">Multi-pass membrane protein</topology>
    </subcellularLocation>
</comment>
<dbReference type="PANTHER" id="PTHR40277">
    <property type="entry name" value="BLL5419 PROTEIN"/>
    <property type="match status" value="1"/>
</dbReference>
<evidence type="ECO:0008006" key="9">
    <source>
        <dbReference type="Google" id="ProtNLM"/>
    </source>
</evidence>
<gene>
    <name evidence="7" type="ORF">Arub01_53480</name>
</gene>
<dbReference type="PANTHER" id="PTHR40277:SF1">
    <property type="entry name" value="BLL5419 PROTEIN"/>
    <property type="match status" value="1"/>
</dbReference>
<feature type="transmembrane region" description="Helical" evidence="6">
    <location>
        <begin position="234"/>
        <end position="252"/>
    </location>
</feature>
<evidence type="ECO:0000256" key="2">
    <source>
        <dbReference type="ARBA" id="ARBA00022475"/>
    </source>
</evidence>
<feature type="transmembrane region" description="Helical" evidence="6">
    <location>
        <begin position="143"/>
        <end position="168"/>
    </location>
</feature>
<proteinExistence type="predicted"/>
<accession>A0A9W6PZ91</accession>
<evidence type="ECO:0000313" key="8">
    <source>
        <dbReference type="Proteomes" id="UP001165124"/>
    </source>
</evidence>
<dbReference type="InterPro" id="IPR022791">
    <property type="entry name" value="L-PG_synthase/AglD"/>
</dbReference>
<feature type="transmembrane region" description="Helical" evidence="6">
    <location>
        <begin position="199"/>
        <end position="222"/>
    </location>
</feature>
<keyword evidence="2" id="KW-1003">Cell membrane</keyword>
<evidence type="ECO:0000256" key="5">
    <source>
        <dbReference type="ARBA" id="ARBA00023136"/>
    </source>
</evidence>
<sequence>MGRFRTLAAPAILGVLVWQVGTGAFVSGLRMIDVDAVLAALGIGLATTVLCAGRWCLIARRLGLRLPLGEAVRDYYLSQFLNAVLPAGMLGDVHRAVRHGKQEGDVGRGVRAVALERAAGQAVIILAGMAVLLTRPAVVPARFHGTVLAAGAVMAVAAVAVPVLAVTLGRRWAAGRSRWLRGLATTLEDARIGLLSRRAWPGVALLSAATLAGYLALFVVAARTAGSTAPVTQLLPPMILALLAMGLPVGVGGWGPREGVATLAFGAAGLGAAQGLASAVVYGVLALVASLPGAAVLLAAKVDLKIPVRVDRLWRRRAGAVGERTWATTSTQ</sequence>
<evidence type="ECO:0000313" key="7">
    <source>
        <dbReference type="EMBL" id="GLW67105.1"/>
    </source>
</evidence>
<dbReference type="Proteomes" id="UP001165124">
    <property type="component" value="Unassembled WGS sequence"/>
</dbReference>
<dbReference type="GO" id="GO:0005886">
    <property type="term" value="C:plasma membrane"/>
    <property type="evidence" value="ECO:0007669"/>
    <property type="project" value="UniProtKB-SubCell"/>
</dbReference>
<evidence type="ECO:0000256" key="3">
    <source>
        <dbReference type="ARBA" id="ARBA00022692"/>
    </source>
</evidence>
<reference evidence="7" key="1">
    <citation type="submission" date="2023-02" db="EMBL/GenBank/DDBJ databases">
        <title>Actinomadura rubrobrunea NBRC 14622.</title>
        <authorList>
            <person name="Ichikawa N."/>
            <person name="Sato H."/>
            <person name="Tonouchi N."/>
        </authorList>
    </citation>
    <scope>NUCLEOTIDE SEQUENCE</scope>
    <source>
        <strain evidence="7">NBRC 14622</strain>
    </source>
</reference>
<feature type="transmembrane region" description="Helical" evidence="6">
    <location>
        <begin position="36"/>
        <end position="57"/>
    </location>
</feature>
<organism evidence="7 8">
    <name type="scientific">Actinomadura rubrobrunea</name>
    <dbReference type="NCBI Taxonomy" id="115335"/>
    <lineage>
        <taxon>Bacteria</taxon>
        <taxon>Bacillati</taxon>
        <taxon>Actinomycetota</taxon>
        <taxon>Actinomycetes</taxon>
        <taxon>Streptosporangiales</taxon>
        <taxon>Thermomonosporaceae</taxon>
        <taxon>Actinomadura</taxon>
    </lineage>
</organism>
<name>A0A9W6PZ91_9ACTN</name>